<gene>
    <name evidence="1" type="ORF">FHX52_0066</name>
</gene>
<evidence type="ECO:0000313" key="1">
    <source>
        <dbReference type="EMBL" id="TQN46976.1"/>
    </source>
</evidence>
<organism evidence="1 2">
    <name type="scientific">Humibacillus xanthopallidus</name>
    <dbReference type="NCBI Taxonomy" id="412689"/>
    <lineage>
        <taxon>Bacteria</taxon>
        <taxon>Bacillati</taxon>
        <taxon>Actinomycetota</taxon>
        <taxon>Actinomycetes</taxon>
        <taxon>Micrococcales</taxon>
        <taxon>Intrasporangiaceae</taxon>
        <taxon>Humibacillus</taxon>
    </lineage>
</organism>
<protein>
    <recommendedName>
        <fullName evidence="3">DUF559 domain-containing protein</fullName>
    </recommendedName>
</protein>
<name>A0A543PSF2_9MICO</name>
<dbReference type="EMBL" id="VFQF01000001">
    <property type="protein sequence ID" value="TQN46976.1"/>
    <property type="molecule type" value="Genomic_DNA"/>
</dbReference>
<comment type="caution">
    <text evidence="1">The sequence shown here is derived from an EMBL/GenBank/DDBJ whole genome shotgun (WGS) entry which is preliminary data.</text>
</comment>
<sequence length="335" mass="36041">MHDGSGAGVRLVRLDGMATRTTRQSRQVRARVGASIAALHDGVAHRSELRAAGLSRHDVASEVRAGRWQRAGRHTVVIGSGCPTGEALWWRAVWETGSGAALDGAAALLAAGLTGFAPETIDVSLPTDNRRHTVAGVRRHRRVSPLPVVGVGIPRVRPELAVIHAAQSARSDRQAALVLCLALQQRLVPPAALLSAWQGVTRSARRSLIDSVVRDVCDGAQSLGELDFAAHCRGRGLPEPSRQAVRVFPNGRIYLDVAWDEIGLVVEIDGGHHALALNPVDDALRQNEVVLGSERVLRIPVLGLRLDPNAFLNQVVRAHRRWSRELPERLAPASG</sequence>
<evidence type="ECO:0008006" key="3">
    <source>
        <dbReference type="Google" id="ProtNLM"/>
    </source>
</evidence>
<proteinExistence type="predicted"/>
<evidence type="ECO:0000313" key="2">
    <source>
        <dbReference type="Proteomes" id="UP000320085"/>
    </source>
</evidence>
<reference evidence="1 2" key="1">
    <citation type="submission" date="2019-06" db="EMBL/GenBank/DDBJ databases">
        <title>Sequencing the genomes of 1000 actinobacteria strains.</title>
        <authorList>
            <person name="Klenk H.-P."/>
        </authorList>
    </citation>
    <scope>NUCLEOTIDE SEQUENCE [LARGE SCALE GENOMIC DNA]</scope>
    <source>
        <strain evidence="1 2">DSM 21776</strain>
    </source>
</reference>
<dbReference type="AlphaFoldDB" id="A0A543PSF2"/>
<accession>A0A543PSF2</accession>
<dbReference type="Proteomes" id="UP000320085">
    <property type="component" value="Unassembled WGS sequence"/>
</dbReference>